<feature type="compositionally biased region" description="Low complexity" evidence="2">
    <location>
        <begin position="389"/>
        <end position="405"/>
    </location>
</feature>
<evidence type="ECO:0000256" key="1">
    <source>
        <dbReference type="ARBA" id="ARBA00006888"/>
    </source>
</evidence>
<comment type="caution">
    <text evidence="3">The sequence shown here is derived from an EMBL/GenBank/DDBJ whole genome shotgun (WGS) entry which is preliminary data.</text>
</comment>
<feature type="region of interest" description="Disordered" evidence="2">
    <location>
        <begin position="367"/>
        <end position="487"/>
    </location>
</feature>
<feature type="compositionally biased region" description="Low complexity" evidence="2">
    <location>
        <begin position="122"/>
        <end position="133"/>
    </location>
</feature>
<proteinExistence type="inferred from homology"/>
<reference evidence="3" key="1">
    <citation type="journal article" date="2020" name="Fungal Divers.">
        <title>Resolving the Mortierellaceae phylogeny through synthesis of multi-gene phylogenetics and phylogenomics.</title>
        <authorList>
            <person name="Vandepol N."/>
            <person name="Liber J."/>
            <person name="Desiro A."/>
            <person name="Na H."/>
            <person name="Kennedy M."/>
            <person name="Barry K."/>
            <person name="Grigoriev I.V."/>
            <person name="Miller A.N."/>
            <person name="O'Donnell K."/>
            <person name="Stajich J.E."/>
            <person name="Bonito G."/>
        </authorList>
    </citation>
    <scope>NUCLEOTIDE SEQUENCE</scope>
    <source>
        <strain evidence="3">NVP1</strain>
    </source>
</reference>
<dbReference type="AlphaFoldDB" id="A0A9P5SKZ1"/>
<keyword evidence="4" id="KW-1185">Reference proteome</keyword>
<feature type="compositionally biased region" description="Polar residues" evidence="2">
    <location>
        <begin position="406"/>
        <end position="422"/>
    </location>
</feature>
<comment type="similarity">
    <text evidence="1">Belongs to the FAM72 family.</text>
</comment>
<accession>A0A9P5SKZ1</accession>
<feature type="region of interest" description="Disordered" evidence="2">
    <location>
        <begin position="583"/>
        <end position="619"/>
    </location>
</feature>
<dbReference type="Pfam" id="PF14976">
    <property type="entry name" value="YPEH2ZP"/>
    <property type="match status" value="1"/>
</dbReference>
<dbReference type="GO" id="GO:0005829">
    <property type="term" value="C:cytosol"/>
    <property type="evidence" value="ECO:0007669"/>
    <property type="project" value="TreeGrafter"/>
</dbReference>
<feature type="compositionally biased region" description="Acidic residues" evidence="2">
    <location>
        <begin position="594"/>
        <end position="608"/>
    </location>
</feature>
<feature type="region of interest" description="Disordered" evidence="2">
    <location>
        <begin position="689"/>
        <end position="723"/>
    </location>
</feature>
<evidence type="ECO:0000313" key="3">
    <source>
        <dbReference type="EMBL" id="KAF9330466.1"/>
    </source>
</evidence>
<feature type="region of interest" description="Disordered" evidence="2">
    <location>
        <begin position="122"/>
        <end position="156"/>
    </location>
</feature>
<dbReference type="PANTHER" id="PTHR31841:SF1">
    <property type="entry name" value="PROTEIN FAM72A-RELATED"/>
    <property type="match status" value="1"/>
</dbReference>
<dbReference type="EMBL" id="JAAAUY010000395">
    <property type="protein sequence ID" value="KAF9330466.1"/>
    <property type="molecule type" value="Genomic_DNA"/>
</dbReference>
<gene>
    <name evidence="3" type="primary">FAM72A_3</name>
    <name evidence="3" type="ORF">BG006_006569</name>
</gene>
<evidence type="ECO:0000313" key="4">
    <source>
        <dbReference type="Proteomes" id="UP000696485"/>
    </source>
</evidence>
<dbReference type="Proteomes" id="UP000696485">
    <property type="component" value="Unassembled WGS sequence"/>
</dbReference>
<feature type="compositionally biased region" description="Pro residues" evidence="2">
    <location>
        <begin position="434"/>
        <end position="443"/>
    </location>
</feature>
<feature type="compositionally biased region" description="Low complexity" evidence="2">
    <location>
        <begin position="144"/>
        <end position="156"/>
    </location>
</feature>
<feature type="compositionally biased region" description="Low complexity" evidence="2">
    <location>
        <begin position="187"/>
        <end position="197"/>
    </location>
</feature>
<dbReference type="InterPro" id="IPR026768">
    <property type="entry name" value="YPEH2ZP"/>
</dbReference>
<evidence type="ECO:0000256" key="2">
    <source>
        <dbReference type="SAM" id="MobiDB-lite"/>
    </source>
</evidence>
<feature type="compositionally biased region" description="Low complexity" evidence="2">
    <location>
        <begin position="444"/>
        <end position="476"/>
    </location>
</feature>
<name>A0A9P5SKZ1_9FUNG</name>
<sequence>MGKKAAATTVNAKQNCACGRHSMGEKEACRFCPAVVCDSCREEYCCGPICEKCDSDREHLMKCDKCEAPVCDKCIVITKGLREGNTCKSCKKAAVSPVAQPSTIAANIRNYYLGHTGTNATSGTSGPSSGASNINNTSLPPRGYSSSFNTSYNTNPSNLPSYNYTNRYLQRAAAVASGNVGAPHPPSSTTTASTNTESWTLRVPQYPPLQYQYYGGNGGYSSTYHGGTNSDRYNASYSHHSSSSSTQSKSVCRMDCRYCSAVVCLRGMKAMLLADTSVELYSTDHPPGSVQLIDKDYTTSNCKCKIRDVACKVCGNVIGYHITQPCQQCLKAPNNGHFWMFHTEGVIGQDRVNLDLPKLVQQLVNMSSSSSSSSVLGGATTSPAGSRLPISSIPASARPPSATTRLTSIARQQNQPRNTLQNPGARVLTTSPSPTTPTTPTTPMPVTMSSNNSNNNNSTNNSNSDNSAPNSTTTSNRTPTVQPPPNLNTALSSLSINQFLQPLRWEQLPHPDLDIDLDPNTMGGEPIFGAQWIELVTRTAEAVAANMSLALDQEDETERFVARMMEQEERVQQAQAQHNNLGMTTTSVDGEKEGLEEEGEEVEEEIDLEQGRGSGDLQENMATTTTTTTTTTMEELIDQVDEFGLASSPLLIPSIVTPSSPVLESHGGGGSGDVEVVFEIVEMVVEDEKHDEADLAQQQSQRMHESQPGLLAAPGLEPSSMSHAGLHRHMLSGLTAADGPSDTQPTASFLNFAMIARDAASAAAADAEAAAHSLVFGRRPRREYDMMCR</sequence>
<protein>
    <submittedName>
        <fullName evidence="3">Protein fam72a</fullName>
    </submittedName>
</protein>
<organism evidence="3 4">
    <name type="scientific">Podila minutissima</name>
    <dbReference type="NCBI Taxonomy" id="64525"/>
    <lineage>
        <taxon>Eukaryota</taxon>
        <taxon>Fungi</taxon>
        <taxon>Fungi incertae sedis</taxon>
        <taxon>Mucoromycota</taxon>
        <taxon>Mortierellomycotina</taxon>
        <taxon>Mortierellomycetes</taxon>
        <taxon>Mortierellales</taxon>
        <taxon>Mortierellaceae</taxon>
        <taxon>Podila</taxon>
    </lineage>
</organism>
<dbReference type="PANTHER" id="PTHR31841">
    <property type="entry name" value="PROTEIN FAM72A-RELATED"/>
    <property type="match status" value="1"/>
</dbReference>
<feature type="region of interest" description="Disordered" evidence="2">
    <location>
        <begin position="176"/>
        <end position="197"/>
    </location>
</feature>